<evidence type="ECO:0000313" key="1">
    <source>
        <dbReference type="EMBL" id="TLF50569.1"/>
    </source>
</evidence>
<gene>
    <name evidence="1" type="ORF">FEI13_09070</name>
</gene>
<organism evidence="1 2">
    <name type="scientific">Halomonas urmiana</name>
    <dbReference type="NCBI Taxonomy" id="490901"/>
    <lineage>
        <taxon>Bacteria</taxon>
        <taxon>Pseudomonadati</taxon>
        <taxon>Pseudomonadota</taxon>
        <taxon>Gammaproteobacteria</taxon>
        <taxon>Oceanospirillales</taxon>
        <taxon>Halomonadaceae</taxon>
        <taxon>Halomonas</taxon>
    </lineage>
</organism>
<dbReference type="RefSeq" id="WP_138181217.1">
    <property type="nucleotide sequence ID" value="NZ_VBUI01000012.1"/>
</dbReference>
<dbReference type="AlphaFoldDB" id="A0A5R8MH87"/>
<reference evidence="1 2" key="1">
    <citation type="journal article" date="2007" name="Int. J. Syst. Evol. Microbiol.">
        <title>Halomonas saccharevitans sp. nov., Halomonas arcis sp. nov. and Halomonas subterranea sp. nov., halophilic bacteria isolated from hypersaline environments of China.</title>
        <authorList>
            <person name="Xu X.W."/>
            <person name="Wu Y.H."/>
            <person name="Zhou Z."/>
            <person name="Wang C.S."/>
            <person name="Zhou Y.G."/>
            <person name="Zhang H.B."/>
            <person name="Wang Y."/>
            <person name="Wu M."/>
        </authorList>
    </citation>
    <scope>NUCLEOTIDE SEQUENCE [LARGE SCALE GENOMIC DNA]</scope>
    <source>
        <strain evidence="1 2">TBZ3</strain>
    </source>
</reference>
<comment type="caution">
    <text evidence="1">The sequence shown here is derived from an EMBL/GenBank/DDBJ whole genome shotgun (WGS) entry which is preliminary data.</text>
</comment>
<protein>
    <submittedName>
        <fullName evidence="1">Uncharacterized protein</fullName>
    </submittedName>
</protein>
<proteinExistence type="predicted"/>
<sequence>MDDYDQDLGLDLFEDEFIESHDSTTQSATANPSDKDVLACKPCFFESEYNSGKPLDTYPDELRYEALRRLSYIKWFEKRISGGWTEKNLQPLLDEAEFLQALGKRCTNPATAAWQPSAG</sequence>
<evidence type="ECO:0000313" key="2">
    <source>
        <dbReference type="Proteomes" id="UP000306973"/>
    </source>
</evidence>
<dbReference type="Proteomes" id="UP000306973">
    <property type="component" value="Unassembled WGS sequence"/>
</dbReference>
<name>A0A5R8MH87_9GAMM</name>
<dbReference type="EMBL" id="VBUI01000012">
    <property type="protein sequence ID" value="TLF50569.1"/>
    <property type="molecule type" value="Genomic_DNA"/>
</dbReference>
<accession>A0A5R8MH87</accession>
<keyword evidence="2" id="KW-1185">Reference proteome</keyword>
<dbReference type="OrthoDB" id="501284at2"/>